<sequence>MVQHLLRRVGVGADQVFEVGQGVVQEVRLDLRLQGGQACLQRGAFQLLFALDGAQGAVALRQLRLQMGGDGVHRVQRLAALHAEEVDAEAAADTHLDRQPRLAGHHHF</sequence>
<feature type="non-terminal residue" evidence="1">
    <location>
        <position position="108"/>
    </location>
</feature>
<name>B9TQ65_RICCO</name>
<evidence type="ECO:0000313" key="2">
    <source>
        <dbReference type="Proteomes" id="UP000008311"/>
    </source>
</evidence>
<reference evidence="2" key="1">
    <citation type="journal article" date="2010" name="Nat. Biotechnol.">
        <title>Draft genome sequence of the oilseed species Ricinus communis.</title>
        <authorList>
            <person name="Chan A.P."/>
            <person name="Crabtree J."/>
            <person name="Zhao Q."/>
            <person name="Lorenzi H."/>
            <person name="Orvis J."/>
            <person name="Puiu D."/>
            <person name="Melake-Berhan A."/>
            <person name="Jones K.M."/>
            <person name="Redman J."/>
            <person name="Chen G."/>
            <person name="Cahoon E.B."/>
            <person name="Gedil M."/>
            <person name="Stanke M."/>
            <person name="Haas B.J."/>
            <person name="Wortman J.R."/>
            <person name="Fraser-Liggett C.M."/>
            <person name="Ravel J."/>
            <person name="Rabinowicz P.D."/>
        </authorList>
    </citation>
    <scope>NUCLEOTIDE SEQUENCE [LARGE SCALE GENOMIC DNA]</scope>
    <source>
        <strain evidence="2">cv. Hale</strain>
    </source>
</reference>
<keyword evidence="2" id="KW-1185">Reference proteome</keyword>
<dbReference type="EMBL" id="EQ998081">
    <property type="protein sequence ID" value="EEF22000.1"/>
    <property type="molecule type" value="Genomic_DNA"/>
</dbReference>
<dbReference type="AlphaFoldDB" id="B9TQ65"/>
<dbReference type="Proteomes" id="UP000008311">
    <property type="component" value="Unassembled WGS sequence"/>
</dbReference>
<accession>B9TQ65</accession>
<organism evidence="1 2">
    <name type="scientific">Ricinus communis</name>
    <name type="common">Castor bean</name>
    <dbReference type="NCBI Taxonomy" id="3988"/>
    <lineage>
        <taxon>Eukaryota</taxon>
        <taxon>Viridiplantae</taxon>
        <taxon>Streptophyta</taxon>
        <taxon>Embryophyta</taxon>
        <taxon>Tracheophyta</taxon>
        <taxon>Spermatophyta</taxon>
        <taxon>Magnoliopsida</taxon>
        <taxon>eudicotyledons</taxon>
        <taxon>Gunneridae</taxon>
        <taxon>Pentapetalae</taxon>
        <taxon>rosids</taxon>
        <taxon>fabids</taxon>
        <taxon>Malpighiales</taxon>
        <taxon>Euphorbiaceae</taxon>
        <taxon>Acalyphoideae</taxon>
        <taxon>Acalypheae</taxon>
        <taxon>Ricinus</taxon>
    </lineage>
</organism>
<protein>
    <submittedName>
        <fullName evidence="1">Uncharacterized protein</fullName>
    </submittedName>
</protein>
<proteinExistence type="predicted"/>
<evidence type="ECO:0000313" key="1">
    <source>
        <dbReference type="EMBL" id="EEF22000.1"/>
    </source>
</evidence>
<gene>
    <name evidence="1" type="ORF">RCOM_2006390</name>
</gene>
<dbReference type="InParanoid" id="B9TQ65"/>